<gene>
    <name evidence="1" type="ORF">ElyMa_000165700</name>
</gene>
<evidence type="ECO:0000313" key="2">
    <source>
        <dbReference type="Proteomes" id="UP000762676"/>
    </source>
</evidence>
<sequence length="58" mass="7085">MQVMQPQKNQRNLTLNLVARQIRRRVERCLRPSLTRYTSSFHLFCSILFQVLDRFLVY</sequence>
<keyword evidence="2" id="KW-1185">Reference proteome</keyword>
<dbReference type="AlphaFoldDB" id="A0AAV4ETN9"/>
<proteinExistence type="predicted"/>
<accession>A0AAV4ETN9</accession>
<name>A0AAV4ETN9_9GAST</name>
<comment type="caution">
    <text evidence="1">The sequence shown here is derived from an EMBL/GenBank/DDBJ whole genome shotgun (WGS) entry which is preliminary data.</text>
</comment>
<reference evidence="1 2" key="1">
    <citation type="journal article" date="2021" name="Elife">
        <title>Chloroplast acquisition without the gene transfer in kleptoplastic sea slugs, Plakobranchus ocellatus.</title>
        <authorList>
            <person name="Maeda T."/>
            <person name="Takahashi S."/>
            <person name="Yoshida T."/>
            <person name="Shimamura S."/>
            <person name="Takaki Y."/>
            <person name="Nagai Y."/>
            <person name="Toyoda A."/>
            <person name="Suzuki Y."/>
            <person name="Arimoto A."/>
            <person name="Ishii H."/>
            <person name="Satoh N."/>
            <person name="Nishiyama T."/>
            <person name="Hasebe M."/>
            <person name="Maruyama T."/>
            <person name="Minagawa J."/>
            <person name="Obokata J."/>
            <person name="Shigenobu S."/>
        </authorList>
    </citation>
    <scope>NUCLEOTIDE SEQUENCE [LARGE SCALE GENOMIC DNA]</scope>
</reference>
<dbReference type="Proteomes" id="UP000762676">
    <property type="component" value="Unassembled WGS sequence"/>
</dbReference>
<dbReference type="EMBL" id="BMAT01000317">
    <property type="protein sequence ID" value="GFR63881.1"/>
    <property type="molecule type" value="Genomic_DNA"/>
</dbReference>
<protein>
    <submittedName>
        <fullName evidence="1">Uncharacterized protein</fullName>
    </submittedName>
</protein>
<evidence type="ECO:0000313" key="1">
    <source>
        <dbReference type="EMBL" id="GFR63881.1"/>
    </source>
</evidence>
<organism evidence="1 2">
    <name type="scientific">Elysia marginata</name>
    <dbReference type="NCBI Taxonomy" id="1093978"/>
    <lineage>
        <taxon>Eukaryota</taxon>
        <taxon>Metazoa</taxon>
        <taxon>Spiralia</taxon>
        <taxon>Lophotrochozoa</taxon>
        <taxon>Mollusca</taxon>
        <taxon>Gastropoda</taxon>
        <taxon>Heterobranchia</taxon>
        <taxon>Euthyneura</taxon>
        <taxon>Panpulmonata</taxon>
        <taxon>Sacoglossa</taxon>
        <taxon>Placobranchoidea</taxon>
        <taxon>Plakobranchidae</taxon>
        <taxon>Elysia</taxon>
    </lineage>
</organism>